<reference evidence="3 4" key="1">
    <citation type="journal article" date="2015" name="BMC Genomics">
        <title>The genome of the truffle-parasite Tolypocladium ophioglossoides and the evolution of antifungal peptaibiotics.</title>
        <authorList>
            <person name="Quandt C.A."/>
            <person name="Bushley K.E."/>
            <person name="Spatafora J.W."/>
        </authorList>
    </citation>
    <scope>NUCLEOTIDE SEQUENCE [LARGE SCALE GENOMIC DNA]</scope>
    <source>
        <strain evidence="3 4">CBS 100239</strain>
    </source>
</reference>
<dbReference type="EMBL" id="LFRF01000009">
    <property type="protein sequence ID" value="KND91433.1"/>
    <property type="molecule type" value="Genomic_DNA"/>
</dbReference>
<evidence type="ECO:0000256" key="2">
    <source>
        <dbReference type="SAM" id="MobiDB-lite"/>
    </source>
</evidence>
<dbReference type="Pfam" id="PF10521">
    <property type="entry name" value="Tti2"/>
    <property type="match status" value="1"/>
</dbReference>
<comment type="caution">
    <text evidence="3">The sequence shown here is derived from an EMBL/GenBank/DDBJ whole genome shotgun (WGS) entry which is preliminary data.</text>
</comment>
<accession>A0A0L0NBF5</accession>
<dbReference type="AlphaFoldDB" id="A0A0L0NBF5"/>
<dbReference type="SUPFAM" id="SSF48371">
    <property type="entry name" value="ARM repeat"/>
    <property type="match status" value="1"/>
</dbReference>
<dbReference type="GO" id="GO:0005634">
    <property type="term" value="C:nucleus"/>
    <property type="evidence" value="ECO:0007669"/>
    <property type="project" value="TreeGrafter"/>
</dbReference>
<dbReference type="InterPro" id="IPR016024">
    <property type="entry name" value="ARM-type_fold"/>
</dbReference>
<dbReference type="STRING" id="1163406.A0A0L0NBF5"/>
<dbReference type="PANTHER" id="PTHR32226">
    <property type="entry name" value="TELO2-INTERACTING PROTEIN 2"/>
    <property type="match status" value="1"/>
</dbReference>
<proteinExistence type="inferred from homology"/>
<protein>
    <submittedName>
        <fullName evidence="3">Uncharacterized protein</fullName>
    </submittedName>
</protein>
<gene>
    <name evidence="3" type="ORF">TOPH_04208</name>
</gene>
<feature type="region of interest" description="Disordered" evidence="2">
    <location>
        <begin position="190"/>
        <end position="222"/>
    </location>
</feature>
<evidence type="ECO:0000313" key="3">
    <source>
        <dbReference type="EMBL" id="KND91433.1"/>
    </source>
</evidence>
<dbReference type="PANTHER" id="PTHR32226:SF2">
    <property type="entry name" value="TELO2-INTERACTING PROTEIN 2"/>
    <property type="match status" value="1"/>
</dbReference>
<evidence type="ECO:0000313" key="4">
    <source>
        <dbReference type="Proteomes" id="UP000036947"/>
    </source>
</evidence>
<name>A0A0L0NBF5_TOLOC</name>
<feature type="compositionally biased region" description="Low complexity" evidence="2">
    <location>
        <begin position="38"/>
        <end position="60"/>
    </location>
</feature>
<dbReference type="OrthoDB" id="6417021at2759"/>
<dbReference type="GO" id="GO:0110078">
    <property type="term" value="C:TTT Hsp90 cochaperone complex"/>
    <property type="evidence" value="ECO:0007669"/>
    <property type="project" value="InterPro"/>
</dbReference>
<comment type="similarity">
    <text evidence="1">Belongs to the TTI2 family.</text>
</comment>
<sequence>MTRCSSSSRAYRASSARPKPLRARRRNDTGSSTETSAQQRLRQSPSRSSPLSSPWSVSQVRRLAHQSPAHPMGRLPACASLMPLTKKSHSLTHSLTHGLTDYTAKALTAELALACLELLSTAWSAPLDDQALLSIVPYTDVHDPWTTQAASRLAARLATSRLPVDRLAAFIVGPLLQAYVRPVFSGSSDKVTGSGRPVQFHGRPSSPRKPGMDNTPRWKQSDPPVTSVFRWAVENASVAPEIRDKAQANTPGRLQTSLIADNWPLFVPVLLALVEDHETHVREKGLATLAIFVSKCTLETLRSTGIGHLFEEAVFPTLLFLPNLTPEQDSGNLLRLAYPVLLQLAEADPDPQSHQRRRLLDRLVRDGIMAGYLHASQFATIVQVLMHNMAATVSCLGIFSVKHLQRCLAQNLLRMIEAVMTDPFSIARPSTVVAAGEALDALLSHCWPRIPETEHAGQILRIITMCWLNLGDQEDETVQAAPTSGRDRICKKLLVSSRLFQSVWAGPDLEMQHKLAESLLQEPRIAPLFPEYASLPSISEVLSPG</sequence>
<dbReference type="Proteomes" id="UP000036947">
    <property type="component" value="Unassembled WGS sequence"/>
</dbReference>
<feature type="region of interest" description="Disordered" evidence="2">
    <location>
        <begin position="1"/>
        <end position="74"/>
    </location>
</feature>
<evidence type="ECO:0000256" key="1">
    <source>
        <dbReference type="ARBA" id="ARBA00034736"/>
    </source>
</evidence>
<dbReference type="GO" id="GO:0005829">
    <property type="term" value="C:cytosol"/>
    <property type="evidence" value="ECO:0007669"/>
    <property type="project" value="TreeGrafter"/>
</dbReference>
<keyword evidence="4" id="KW-1185">Reference proteome</keyword>
<feature type="compositionally biased region" description="Low complexity" evidence="2">
    <location>
        <begin position="1"/>
        <end position="17"/>
    </location>
</feature>
<organism evidence="3 4">
    <name type="scientific">Tolypocladium ophioglossoides (strain CBS 100239)</name>
    <name type="common">Snaketongue truffleclub</name>
    <name type="synonym">Elaphocordyceps ophioglossoides</name>
    <dbReference type="NCBI Taxonomy" id="1163406"/>
    <lineage>
        <taxon>Eukaryota</taxon>
        <taxon>Fungi</taxon>
        <taxon>Dikarya</taxon>
        <taxon>Ascomycota</taxon>
        <taxon>Pezizomycotina</taxon>
        <taxon>Sordariomycetes</taxon>
        <taxon>Hypocreomycetidae</taxon>
        <taxon>Hypocreales</taxon>
        <taxon>Ophiocordycipitaceae</taxon>
        <taxon>Tolypocladium</taxon>
    </lineage>
</organism>
<dbReference type="InterPro" id="IPR018870">
    <property type="entry name" value="Tti2"/>
</dbReference>